<dbReference type="Proteomes" id="UP001189429">
    <property type="component" value="Unassembled WGS sequence"/>
</dbReference>
<accession>A0ABN9R6B3</accession>
<keyword evidence="2" id="KW-1185">Reference proteome</keyword>
<feature type="non-terminal residue" evidence="1">
    <location>
        <position position="1"/>
    </location>
</feature>
<organism evidence="1 2">
    <name type="scientific">Prorocentrum cordatum</name>
    <dbReference type="NCBI Taxonomy" id="2364126"/>
    <lineage>
        <taxon>Eukaryota</taxon>
        <taxon>Sar</taxon>
        <taxon>Alveolata</taxon>
        <taxon>Dinophyceae</taxon>
        <taxon>Prorocentrales</taxon>
        <taxon>Prorocentraceae</taxon>
        <taxon>Prorocentrum</taxon>
    </lineage>
</organism>
<evidence type="ECO:0000313" key="1">
    <source>
        <dbReference type="EMBL" id="CAK0814358.1"/>
    </source>
</evidence>
<reference evidence="1" key="1">
    <citation type="submission" date="2023-10" db="EMBL/GenBank/DDBJ databases">
        <authorList>
            <person name="Chen Y."/>
            <person name="Shah S."/>
            <person name="Dougan E. K."/>
            <person name="Thang M."/>
            <person name="Chan C."/>
        </authorList>
    </citation>
    <scope>NUCLEOTIDE SEQUENCE [LARGE SCALE GENOMIC DNA]</scope>
</reference>
<proteinExistence type="predicted"/>
<feature type="non-terminal residue" evidence="1">
    <location>
        <position position="369"/>
    </location>
</feature>
<sequence>EDLELFLSMRARYTQVLIGQLADIRSYLLTNCNRLELAKDGTGHGPLTAAFDVFEKVPKFFAAFGDDVCSMDYSHSELATWTAAWSGVVIKSAQLDRALFKPKSEEDWTRTAAAYRSKLNGQTKDQLARLLPETPADAKPSKAEMIDTLVSIHMEGTKAEEVKLQEEWDAFAKSYCEVLGSLGSASASHAVSASDSAESSITSALVEVDELTGGDENFQPLCSSNKSCGSVDPRSGKAFESMTAAASISTQLLGSCLYVDSGVRRIARRTPRDPSELNKKQPKLYYIHRGDDDPDASTFELYLIGKVSAGTSPPANKLIYSAGKLTNGDKLFVQPPSAALSPSSDSFVPGWSVGVTKADCGKLLTMIPQ</sequence>
<dbReference type="EMBL" id="CAUYUJ010005615">
    <property type="protein sequence ID" value="CAK0814358.1"/>
    <property type="molecule type" value="Genomic_DNA"/>
</dbReference>
<comment type="caution">
    <text evidence="1">The sequence shown here is derived from an EMBL/GenBank/DDBJ whole genome shotgun (WGS) entry which is preliminary data.</text>
</comment>
<evidence type="ECO:0000313" key="2">
    <source>
        <dbReference type="Proteomes" id="UP001189429"/>
    </source>
</evidence>
<gene>
    <name evidence="1" type="ORF">PCOR1329_LOCUS17988</name>
</gene>
<name>A0ABN9R6B3_9DINO</name>
<protein>
    <submittedName>
        <fullName evidence="1">Uncharacterized protein</fullName>
    </submittedName>
</protein>